<evidence type="ECO:0000313" key="14">
    <source>
        <dbReference type="Proteomes" id="UP000280842"/>
    </source>
</evidence>
<dbReference type="GO" id="GO:0004516">
    <property type="term" value="F:nicotinate phosphoribosyltransferase activity"/>
    <property type="evidence" value="ECO:0007669"/>
    <property type="project" value="UniProtKB-UniRule"/>
</dbReference>
<evidence type="ECO:0000256" key="3">
    <source>
        <dbReference type="ARBA" id="ARBA00013236"/>
    </source>
</evidence>
<dbReference type="InterPro" id="IPR036068">
    <property type="entry name" value="Nicotinate_pribotase-like_C"/>
</dbReference>
<dbReference type="RefSeq" id="WP_121923535.1">
    <property type="nucleotide sequence ID" value="NZ_REFO01000014.1"/>
</dbReference>
<dbReference type="EC" id="6.3.4.21" evidence="3 9"/>
<dbReference type="GO" id="GO:0005829">
    <property type="term" value="C:cytosol"/>
    <property type="evidence" value="ECO:0007669"/>
    <property type="project" value="TreeGrafter"/>
</dbReference>
<dbReference type="NCBIfam" id="TIGR01513">
    <property type="entry name" value="NAPRTase_put"/>
    <property type="match status" value="1"/>
</dbReference>
<dbReference type="InterPro" id="IPR041525">
    <property type="entry name" value="N/Namide_PRibTrfase"/>
</dbReference>
<evidence type="ECO:0000256" key="5">
    <source>
        <dbReference type="ARBA" id="ARBA00022598"/>
    </source>
</evidence>
<dbReference type="FunFam" id="3.20.20.70:FF:000076">
    <property type="entry name" value="Nicotinate phosphoribosyltransferase"/>
    <property type="match status" value="1"/>
</dbReference>
<dbReference type="Pfam" id="PF17956">
    <property type="entry name" value="NAPRTase_C"/>
    <property type="match status" value="1"/>
</dbReference>
<evidence type="ECO:0000259" key="12">
    <source>
        <dbReference type="Pfam" id="PF17956"/>
    </source>
</evidence>
<dbReference type="InterPro" id="IPR040727">
    <property type="entry name" value="NAPRTase_N"/>
</dbReference>
<dbReference type="PIRSF" id="PIRSF000484">
    <property type="entry name" value="NAPRT"/>
    <property type="match status" value="1"/>
</dbReference>
<sequence>MRFGFVNEKNMALLTDLYELTMAQVYLKENRTKTAIFDFYIRPTKKRTFFLNAGLEQLLYYLENIKFTDEDIQYLKEKGFEDFFLDYLKNFKFTGNIYAVEEGEIVFPNEPIVQVEAPLPEAQIIETFLINTLQHPILVATKAIRCNIAGDFKKILVDFGLRRAHGTDAGMKAARASYIGGFAGTSNVLAGKEYNIPIVGTMAHSFILSYFDEEKAFEAFAKQYPENTIFLIDTFDTIKGLKNALKAVKKLNMKSFKGVRLDSGDLVKLSKEVRKILDEEGYKDAKIIASGSIDEYKIKEHIEKNAPIDGYGVGTKLVVSSDLPYLDCAYKLVEYDGRPVMKFSPHKITLPSKKQVFRQFENGKFKEDTVGLYDENLEGKPLLKKVMENGKVCINLPTLEKIKEKAINNVKKLPKQFLNIGNEIEYIPSISENLKKVVEKLKEEIK</sequence>
<dbReference type="UniPathway" id="UPA00253">
    <property type="reaction ID" value="UER00457"/>
</dbReference>
<dbReference type="PANTHER" id="PTHR11098">
    <property type="entry name" value="NICOTINATE PHOSPHORIBOSYLTRANSFERASE"/>
    <property type="match status" value="1"/>
</dbReference>
<dbReference type="CDD" id="cd01570">
    <property type="entry name" value="NAPRTase_A"/>
    <property type="match status" value="1"/>
</dbReference>
<dbReference type="Pfam" id="PF04095">
    <property type="entry name" value="NAPRTase"/>
    <property type="match status" value="1"/>
</dbReference>
<dbReference type="PANTHER" id="PTHR11098:SF1">
    <property type="entry name" value="NICOTINATE PHOSPHORIBOSYLTRANSFERASE"/>
    <property type="match status" value="1"/>
</dbReference>
<feature type="domain" description="Nicotinate phosphoribosyltransferase N-terminal" evidence="11">
    <location>
        <begin position="13"/>
        <end position="133"/>
    </location>
</feature>
<dbReference type="SUPFAM" id="SSF51690">
    <property type="entry name" value="Nicotinate/Quinolinate PRTase C-terminal domain-like"/>
    <property type="match status" value="1"/>
</dbReference>
<dbReference type="AlphaFoldDB" id="A0A3M0B948"/>
<evidence type="ECO:0000256" key="9">
    <source>
        <dbReference type="RuleBase" id="RU365100"/>
    </source>
</evidence>
<dbReference type="InterPro" id="IPR007229">
    <property type="entry name" value="Nic_PRibTrfase-Fam"/>
</dbReference>
<comment type="PTM">
    <text evidence="9">Transiently phosphorylated on a His residue during the reaction cycle. Phosphorylation strongly increases the affinity for substrates and increases the rate of nicotinate D-ribonucleotide production. Dephosphorylation regenerates the low-affinity form of the enzyme, leading to product release.</text>
</comment>
<keyword evidence="7 9" id="KW-0808">Transferase</keyword>
<keyword evidence="4" id="KW-0597">Phosphoprotein</keyword>
<evidence type="ECO:0000259" key="10">
    <source>
        <dbReference type="Pfam" id="PF04095"/>
    </source>
</evidence>
<name>A0A3M0B948_9AQUI</name>
<evidence type="ECO:0000256" key="7">
    <source>
        <dbReference type="ARBA" id="ARBA00022679"/>
    </source>
</evidence>
<dbReference type="NCBIfam" id="NF009131">
    <property type="entry name" value="PRK12484.1"/>
    <property type="match status" value="1"/>
</dbReference>
<dbReference type="Gene3D" id="3.20.20.70">
    <property type="entry name" value="Aldolase class I"/>
    <property type="match status" value="1"/>
</dbReference>
<dbReference type="Pfam" id="PF17767">
    <property type="entry name" value="NAPRTase_N"/>
    <property type="match status" value="1"/>
</dbReference>
<evidence type="ECO:0000256" key="2">
    <source>
        <dbReference type="ARBA" id="ARBA00010897"/>
    </source>
</evidence>
<dbReference type="SUPFAM" id="SSF54675">
    <property type="entry name" value="Nicotinate/Quinolinate PRTase N-terminal domain-like"/>
    <property type="match status" value="1"/>
</dbReference>
<feature type="domain" description="Nicotinate phosphoribosyltransferase C-terminal" evidence="12">
    <location>
        <begin position="378"/>
        <end position="437"/>
    </location>
</feature>
<evidence type="ECO:0000256" key="4">
    <source>
        <dbReference type="ARBA" id="ARBA00022553"/>
    </source>
</evidence>
<keyword evidence="13" id="KW-0328">Glycosyltransferase</keyword>
<dbReference type="InterPro" id="IPR041619">
    <property type="entry name" value="NAPRTase_C"/>
</dbReference>
<dbReference type="Proteomes" id="UP000280842">
    <property type="component" value="Unassembled WGS sequence"/>
</dbReference>
<feature type="domain" description="Nicotinate/nicotinamide phosphoribosyltransferase" evidence="10">
    <location>
        <begin position="156"/>
        <end position="341"/>
    </location>
</feature>
<dbReference type="InterPro" id="IPR013785">
    <property type="entry name" value="Aldolase_TIM"/>
</dbReference>
<evidence type="ECO:0000256" key="8">
    <source>
        <dbReference type="ARBA" id="ARBA00048668"/>
    </source>
</evidence>
<dbReference type="Gene3D" id="3.20.140.10">
    <property type="entry name" value="nicotinate phosphoribosyltransferase"/>
    <property type="match status" value="2"/>
</dbReference>
<evidence type="ECO:0000256" key="6">
    <source>
        <dbReference type="ARBA" id="ARBA00022642"/>
    </source>
</evidence>
<reference evidence="13 14" key="1">
    <citation type="submission" date="2018-10" db="EMBL/GenBank/DDBJ databases">
        <title>Genomic Encyclopedia of Archaeal and Bacterial Type Strains, Phase II (KMG-II): from individual species to whole genera.</title>
        <authorList>
            <person name="Goeker M."/>
        </authorList>
    </citation>
    <scope>NUCLEOTIDE SEQUENCE [LARGE SCALE GENOMIC DNA]</scope>
    <source>
        <strain evidence="13 14">VM1</strain>
    </source>
</reference>
<keyword evidence="14" id="KW-1185">Reference proteome</keyword>
<evidence type="ECO:0000313" key="13">
    <source>
        <dbReference type="EMBL" id="RMA93096.1"/>
    </source>
</evidence>
<gene>
    <name evidence="13" type="ORF">CLV39_1427</name>
</gene>
<evidence type="ECO:0000256" key="1">
    <source>
        <dbReference type="ARBA" id="ARBA00004952"/>
    </source>
</evidence>
<comment type="similarity">
    <text evidence="2 9">Belongs to the NAPRTase family.</text>
</comment>
<comment type="pathway">
    <text evidence="1 9">Cofactor biosynthesis; NAD(+) biosynthesis; nicotinate D-ribonucleotide from nicotinate: step 1/1.</text>
</comment>
<comment type="function">
    <text evidence="9">Catalyzes the first step in the biosynthesis of NAD from nicotinic acid, the ATP-dependent synthesis of beta-nicotinate D-ribonucleotide from nicotinate and 5-phospho-D-ribose 1-phosphate.</text>
</comment>
<dbReference type="EMBL" id="REFO01000014">
    <property type="protein sequence ID" value="RMA93096.1"/>
    <property type="molecule type" value="Genomic_DNA"/>
</dbReference>
<keyword evidence="5 9" id="KW-0436">Ligase</keyword>
<comment type="caution">
    <text evidence="13">The sequence shown here is derived from an EMBL/GenBank/DDBJ whole genome shotgun (WGS) entry which is preliminary data.</text>
</comment>
<accession>A0A3M0B948</accession>
<organism evidence="13 14">
    <name type="scientific">Hydrogenothermus marinus</name>
    <dbReference type="NCBI Taxonomy" id="133270"/>
    <lineage>
        <taxon>Bacteria</taxon>
        <taxon>Pseudomonadati</taxon>
        <taxon>Aquificota</taxon>
        <taxon>Aquificia</taxon>
        <taxon>Aquificales</taxon>
        <taxon>Hydrogenothermaceae</taxon>
        <taxon>Hydrogenothermus</taxon>
    </lineage>
</organism>
<dbReference type="GO" id="GO:0034355">
    <property type="term" value="P:NAD+ biosynthetic process via the salvage pathway"/>
    <property type="evidence" value="ECO:0007669"/>
    <property type="project" value="TreeGrafter"/>
</dbReference>
<proteinExistence type="inferred from homology"/>
<protein>
    <recommendedName>
        <fullName evidence="3 9">Nicotinate phosphoribosyltransferase</fullName>
        <ecNumber evidence="3 9">6.3.4.21</ecNumber>
    </recommendedName>
</protein>
<dbReference type="InterPro" id="IPR006405">
    <property type="entry name" value="Nic_PRibTrfase_pncB"/>
</dbReference>
<evidence type="ECO:0000259" key="11">
    <source>
        <dbReference type="Pfam" id="PF17767"/>
    </source>
</evidence>
<dbReference type="GO" id="GO:0047280">
    <property type="term" value="F:nicotinamide phosphoribosyltransferase activity"/>
    <property type="evidence" value="ECO:0007669"/>
    <property type="project" value="UniProtKB-ARBA"/>
</dbReference>
<comment type="catalytic activity">
    <reaction evidence="8 9">
        <text>5-phospho-alpha-D-ribose 1-diphosphate + nicotinate + ATP + H2O = nicotinate beta-D-ribonucleotide + ADP + phosphate + diphosphate</text>
        <dbReference type="Rhea" id="RHEA:36163"/>
        <dbReference type="ChEBI" id="CHEBI:15377"/>
        <dbReference type="ChEBI" id="CHEBI:30616"/>
        <dbReference type="ChEBI" id="CHEBI:32544"/>
        <dbReference type="ChEBI" id="CHEBI:33019"/>
        <dbReference type="ChEBI" id="CHEBI:43474"/>
        <dbReference type="ChEBI" id="CHEBI:57502"/>
        <dbReference type="ChEBI" id="CHEBI:58017"/>
        <dbReference type="ChEBI" id="CHEBI:456216"/>
        <dbReference type="EC" id="6.3.4.21"/>
    </reaction>
</comment>
<dbReference type="OrthoDB" id="9770610at2"/>
<keyword evidence="6 9" id="KW-0662">Pyridine nucleotide biosynthesis</keyword>
<dbReference type="NCBIfam" id="NF006696">
    <property type="entry name" value="PRK09243.1-3"/>
    <property type="match status" value="1"/>
</dbReference>